<evidence type="ECO:0000256" key="4">
    <source>
        <dbReference type="ARBA" id="ARBA00022692"/>
    </source>
</evidence>
<comment type="catalytic activity">
    <reaction evidence="8">
        <text>L-cysteinyl-[protein] + hexadecanoyl-CoA = S-hexadecanoyl-L-cysteinyl-[protein] + CoA</text>
        <dbReference type="Rhea" id="RHEA:36683"/>
        <dbReference type="Rhea" id="RHEA-COMP:10131"/>
        <dbReference type="Rhea" id="RHEA-COMP:11032"/>
        <dbReference type="ChEBI" id="CHEBI:29950"/>
        <dbReference type="ChEBI" id="CHEBI:57287"/>
        <dbReference type="ChEBI" id="CHEBI:57379"/>
        <dbReference type="ChEBI" id="CHEBI:74151"/>
        <dbReference type="EC" id="2.3.1.225"/>
    </reaction>
</comment>
<name>A0A2P6TS15_CHLSO</name>
<evidence type="ECO:0000256" key="2">
    <source>
        <dbReference type="ARBA" id="ARBA00008574"/>
    </source>
</evidence>
<feature type="transmembrane region" description="Helical" evidence="8">
    <location>
        <begin position="226"/>
        <end position="251"/>
    </location>
</feature>
<evidence type="ECO:0000256" key="3">
    <source>
        <dbReference type="ARBA" id="ARBA00022679"/>
    </source>
</evidence>
<organism evidence="10 11">
    <name type="scientific">Chlorella sorokiniana</name>
    <name type="common">Freshwater green alga</name>
    <dbReference type="NCBI Taxonomy" id="3076"/>
    <lineage>
        <taxon>Eukaryota</taxon>
        <taxon>Viridiplantae</taxon>
        <taxon>Chlorophyta</taxon>
        <taxon>core chlorophytes</taxon>
        <taxon>Trebouxiophyceae</taxon>
        <taxon>Chlorellales</taxon>
        <taxon>Chlorellaceae</taxon>
        <taxon>Chlorella clade</taxon>
        <taxon>Chlorella</taxon>
    </lineage>
</organism>
<evidence type="ECO:0000256" key="7">
    <source>
        <dbReference type="ARBA" id="ARBA00023315"/>
    </source>
</evidence>
<comment type="subcellular location">
    <subcellularLocation>
        <location evidence="1">Membrane</location>
        <topology evidence="1">Multi-pass membrane protein</topology>
    </subcellularLocation>
</comment>
<feature type="transmembrane region" description="Helical" evidence="8">
    <location>
        <begin position="50"/>
        <end position="71"/>
    </location>
</feature>
<feature type="domain" description="Palmitoyltransferase DHHC" evidence="9">
    <location>
        <begin position="100"/>
        <end position="260"/>
    </location>
</feature>
<keyword evidence="11" id="KW-1185">Reference proteome</keyword>
<feature type="transmembrane region" description="Helical" evidence="8">
    <location>
        <begin position="20"/>
        <end position="38"/>
    </location>
</feature>
<comment type="similarity">
    <text evidence="2 8">Belongs to the DHHC palmitoyltransferase family.</text>
</comment>
<dbReference type="PANTHER" id="PTHR12246">
    <property type="entry name" value="PALMITOYLTRANSFERASE ZDHHC16"/>
    <property type="match status" value="1"/>
</dbReference>
<keyword evidence="7 8" id="KW-0012">Acyltransferase</keyword>
<dbReference type="EC" id="2.3.1.225" evidence="8"/>
<dbReference type="OrthoDB" id="331948at2759"/>
<evidence type="ECO:0000313" key="11">
    <source>
        <dbReference type="Proteomes" id="UP000239899"/>
    </source>
</evidence>
<keyword evidence="5 8" id="KW-1133">Transmembrane helix</keyword>
<dbReference type="InterPro" id="IPR001594">
    <property type="entry name" value="Palmitoyltrfase_DHHC"/>
</dbReference>
<gene>
    <name evidence="10" type="ORF">C2E21_4559</name>
</gene>
<dbReference type="Pfam" id="PF01529">
    <property type="entry name" value="DHHC"/>
    <property type="match status" value="1"/>
</dbReference>
<dbReference type="InterPro" id="IPR039859">
    <property type="entry name" value="PFA4/ZDH16/20/ERF2-like"/>
</dbReference>
<comment type="caution">
    <text evidence="10">The sequence shown here is derived from an EMBL/GenBank/DDBJ whole genome shotgun (WGS) entry which is preliminary data.</text>
</comment>
<dbReference type="GO" id="GO:0019706">
    <property type="term" value="F:protein-cysteine S-palmitoyltransferase activity"/>
    <property type="evidence" value="ECO:0007669"/>
    <property type="project" value="UniProtKB-EC"/>
</dbReference>
<proteinExistence type="inferred from homology"/>
<reference evidence="10 11" key="1">
    <citation type="journal article" date="2018" name="Plant J.">
        <title>Genome sequences of Chlorella sorokiniana UTEX 1602 and Micractinium conductrix SAG 241.80: implications to maltose excretion by a green alga.</title>
        <authorList>
            <person name="Arriola M.B."/>
            <person name="Velmurugan N."/>
            <person name="Zhang Y."/>
            <person name="Plunkett M.H."/>
            <person name="Hondzo H."/>
            <person name="Barney B.M."/>
        </authorList>
    </citation>
    <scope>NUCLEOTIDE SEQUENCE [LARGE SCALE GENOMIC DNA]</scope>
    <source>
        <strain evidence="11">UTEX 1602</strain>
    </source>
</reference>
<evidence type="ECO:0000313" key="10">
    <source>
        <dbReference type="EMBL" id="PRW56844.1"/>
    </source>
</evidence>
<dbReference type="EMBL" id="LHPG02000008">
    <property type="protein sequence ID" value="PRW56844.1"/>
    <property type="molecule type" value="Genomic_DNA"/>
</dbReference>
<evidence type="ECO:0000259" key="9">
    <source>
        <dbReference type="Pfam" id="PF01529"/>
    </source>
</evidence>
<keyword evidence="6 8" id="KW-0472">Membrane</keyword>
<dbReference type="Proteomes" id="UP000239899">
    <property type="component" value="Unassembled WGS sequence"/>
</dbReference>
<sequence>MKAVLSPAEATRTQNRTTRFCLAVILFLYSTAVLNVIVPRMGYSADGVGNFAVLTLLTALGTGLYLQCIYADPGRVPPGWQPDAEKPQVVQQVKRRGGGARYCKKCAAYKPPRTHHCRRCGHCVLRMDHHCAWTNNCVGHGNYRAFMLMCIYLAAACLHALSLILRMNAHLVSLALGWDEDSQLLAASEGSASTASSSGSSSSGSSSSVDRIGWGGPFWLHSLAQVAATALGLPIAVGLVVLLVWNAYLFLRNTTTIEHHEGVVAQYMAGGGKPRGHLFDLGPHDNLHAVCGDNLLCWLLPGRADAAGDGLSFPTRL</sequence>
<evidence type="ECO:0000256" key="5">
    <source>
        <dbReference type="ARBA" id="ARBA00022989"/>
    </source>
</evidence>
<evidence type="ECO:0000256" key="1">
    <source>
        <dbReference type="ARBA" id="ARBA00004141"/>
    </source>
</evidence>
<comment type="domain">
    <text evidence="8">The DHHC domain is required for palmitoyltransferase activity.</text>
</comment>
<evidence type="ECO:0000256" key="8">
    <source>
        <dbReference type="RuleBase" id="RU079119"/>
    </source>
</evidence>
<dbReference type="GO" id="GO:0016020">
    <property type="term" value="C:membrane"/>
    <property type="evidence" value="ECO:0007669"/>
    <property type="project" value="UniProtKB-SubCell"/>
</dbReference>
<accession>A0A2P6TS15</accession>
<feature type="transmembrane region" description="Helical" evidence="8">
    <location>
        <begin position="145"/>
        <end position="165"/>
    </location>
</feature>
<keyword evidence="4 8" id="KW-0812">Transmembrane</keyword>
<evidence type="ECO:0000256" key="6">
    <source>
        <dbReference type="ARBA" id="ARBA00023136"/>
    </source>
</evidence>
<dbReference type="AlphaFoldDB" id="A0A2P6TS15"/>
<protein>
    <recommendedName>
        <fullName evidence="8">S-acyltransferase</fullName>
        <ecNumber evidence="8">2.3.1.225</ecNumber>
    </recommendedName>
    <alternativeName>
        <fullName evidence="8">Palmitoyltransferase</fullName>
    </alternativeName>
</protein>
<dbReference type="PROSITE" id="PS50216">
    <property type="entry name" value="DHHC"/>
    <property type="match status" value="1"/>
</dbReference>
<keyword evidence="3 8" id="KW-0808">Transferase</keyword>